<dbReference type="PANTHER" id="PTHR46573:SF1">
    <property type="entry name" value="WD REPEAT, SAM AND U-BOX DOMAIN-CONTAINING PROTEIN 1"/>
    <property type="match status" value="1"/>
</dbReference>
<feature type="compositionally biased region" description="Basic and acidic residues" evidence="1">
    <location>
        <begin position="620"/>
        <end position="632"/>
    </location>
</feature>
<dbReference type="SMART" id="SM00504">
    <property type="entry name" value="Ubox"/>
    <property type="match status" value="1"/>
</dbReference>
<feature type="region of interest" description="Disordered" evidence="1">
    <location>
        <begin position="620"/>
        <end position="646"/>
    </location>
</feature>
<evidence type="ECO:0000313" key="3">
    <source>
        <dbReference type="EMBL" id="KAL3798692.1"/>
    </source>
</evidence>
<reference evidence="3 4" key="1">
    <citation type="journal article" date="2020" name="G3 (Bethesda)">
        <title>Improved Reference Genome for Cyclotella cryptica CCMP332, a Model for Cell Wall Morphogenesis, Salinity Adaptation, and Lipid Production in Diatoms (Bacillariophyta).</title>
        <authorList>
            <person name="Roberts W.R."/>
            <person name="Downey K.M."/>
            <person name="Ruck E.C."/>
            <person name="Traller J.C."/>
            <person name="Alverson A.J."/>
        </authorList>
    </citation>
    <scope>NUCLEOTIDE SEQUENCE [LARGE SCALE GENOMIC DNA]</scope>
    <source>
        <strain evidence="3 4">CCMP332</strain>
    </source>
</reference>
<dbReference type="PROSITE" id="PS51698">
    <property type="entry name" value="U_BOX"/>
    <property type="match status" value="1"/>
</dbReference>
<feature type="compositionally biased region" description="Low complexity" evidence="1">
    <location>
        <begin position="125"/>
        <end position="134"/>
    </location>
</feature>
<feature type="compositionally biased region" description="Acidic residues" evidence="1">
    <location>
        <begin position="94"/>
        <end position="103"/>
    </location>
</feature>
<gene>
    <name evidence="3" type="ORF">HJC23_004443</name>
</gene>
<proteinExistence type="predicted"/>
<dbReference type="CDD" id="cd16655">
    <property type="entry name" value="RING-Ubox_WDSUB1-like"/>
    <property type="match status" value="1"/>
</dbReference>
<dbReference type="InterPro" id="IPR003613">
    <property type="entry name" value="Ubox_domain"/>
</dbReference>
<dbReference type="InterPro" id="IPR013083">
    <property type="entry name" value="Znf_RING/FYVE/PHD"/>
</dbReference>
<sequence length="986" mass="109946">MTSPHDGGSPDGSSYGETLSHSHRHHSDDDEQEEEEEGSMTMMDDDDDEASIRSDHAQDYHEHYPDASLPLSDNDDHNDDDDDNCHSSASSSSSEEEEEDDEFMGFPPGYITNLHEKPDPMPRRTSSSSSSLTSAQPTILLPTYFFCPLTQSIMSDPVVTRDGYTFERRAILRYLILSASNPFTGQPLCHEELREDALVRNKIEKARREAWMRYVVEVRGVDWQRIVREEGMEGGGVIRDDEDDYDDEDEISSEEEEEEEGMLDTTTSTPGLEGCSTNDEEDEVHSLVIDASSSSSSSEEEREERKTPQNAPSSYNHMRVNQNQNLIQSNFQGVLPVNNNSNSNVNKNHRRSDASHASSTVITEPNNIHGWNTPLGVHKIICQPPGLVVTTTVHRRSAVVQRKVLQKKLVSRGKTREKATRNASVQDIPHDILQTQSSSIVSRNNLLSPKHKKITKDNSKQNYQTSLTVSSQNLLLPPGSYVEITETIVHGGRVRGNICWEEEMAVELEEELLSLVRRWEEEEETDTARRSSAVLGKDHGRGDVAIVEQKKKSKMFFRRRNGHPRGGGGERRGKNPFSSELFTESPHHDMVRRPSPSPPPITTVKYTGWISLQWAGLSNNREREEAARRQRSGEGMGADEDDGPWSEPLPLGVYRIQGNGSGGGVRTRSALGQLPLSDAPDSDRNITHVLVDSQCVEVVETQVVVMKRKITKKDRLSTNRHLFGMNAADGVRGVRTVRARCMVPVLIPPMVPQDVDGRRCVNARAQKKFKSGWITLCTDDEYQPPSQHNITTSNALPLSLGAYIVVSSSGCTVTEGDRCDSKIKAILPCRSCIEVVTTRIEFEENESLLTCHCGSERMHSVVAVRALLASGGHVTLFVFPISTSGTFDNLCHCGTLVQRTIAEPVPLGMYKIIHPGGVSLTARIGKDSSIVTMLEEDAVVEVIQTGVEDGCVRGRVRVEEEDGVTFGWMNLFEFPDRRWVEYVFEQ</sequence>
<feature type="domain" description="U-box" evidence="2">
    <location>
        <begin position="140"/>
        <end position="218"/>
    </location>
</feature>
<feature type="compositionally biased region" description="Acidic residues" evidence="1">
    <location>
        <begin position="240"/>
        <end position="262"/>
    </location>
</feature>
<dbReference type="SUPFAM" id="SSF57850">
    <property type="entry name" value="RING/U-box"/>
    <property type="match status" value="1"/>
</dbReference>
<dbReference type="InterPro" id="IPR052085">
    <property type="entry name" value="WD-SAM-U-box"/>
</dbReference>
<evidence type="ECO:0000259" key="2">
    <source>
        <dbReference type="PROSITE" id="PS51698"/>
    </source>
</evidence>
<keyword evidence="4" id="KW-1185">Reference proteome</keyword>
<dbReference type="AlphaFoldDB" id="A0ABD3QF42"/>
<feature type="compositionally biased region" description="Low complexity" evidence="1">
    <location>
        <begin position="1"/>
        <end position="16"/>
    </location>
</feature>
<accession>A0ABD3QF42</accession>
<feature type="region of interest" description="Disordered" evidence="1">
    <location>
        <begin position="1"/>
        <end position="134"/>
    </location>
</feature>
<organism evidence="3 4">
    <name type="scientific">Cyclotella cryptica</name>
    <dbReference type="NCBI Taxonomy" id="29204"/>
    <lineage>
        <taxon>Eukaryota</taxon>
        <taxon>Sar</taxon>
        <taxon>Stramenopiles</taxon>
        <taxon>Ochrophyta</taxon>
        <taxon>Bacillariophyta</taxon>
        <taxon>Coscinodiscophyceae</taxon>
        <taxon>Thalassiosirophycidae</taxon>
        <taxon>Stephanodiscales</taxon>
        <taxon>Stephanodiscaceae</taxon>
        <taxon>Cyclotella</taxon>
    </lineage>
</organism>
<dbReference type="PANTHER" id="PTHR46573">
    <property type="entry name" value="WD REPEAT, SAM AND U-BOX DOMAIN-CONTAINING PROTEIN 1"/>
    <property type="match status" value="1"/>
</dbReference>
<evidence type="ECO:0000256" key="1">
    <source>
        <dbReference type="SAM" id="MobiDB-lite"/>
    </source>
</evidence>
<feature type="region of interest" description="Disordered" evidence="1">
    <location>
        <begin position="234"/>
        <end position="316"/>
    </location>
</feature>
<feature type="compositionally biased region" description="Acidic residues" evidence="1">
    <location>
        <begin position="29"/>
        <end position="49"/>
    </location>
</feature>
<protein>
    <recommendedName>
        <fullName evidence="2">U-box domain-containing protein</fullName>
    </recommendedName>
</protein>
<dbReference type="Proteomes" id="UP001516023">
    <property type="component" value="Unassembled WGS sequence"/>
</dbReference>
<evidence type="ECO:0000313" key="4">
    <source>
        <dbReference type="Proteomes" id="UP001516023"/>
    </source>
</evidence>
<dbReference type="Gene3D" id="3.30.40.10">
    <property type="entry name" value="Zinc/RING finger domain, C3HC4 (zinc finger)"/>
    <property type="match status" value="1"/>
</dbReference>
<name>A0ABD3QF42_9STRA</name>
<feature type="compositionally biased region" description="Basic and acidic residues" evidence="1">
    <location>
        <begin position="50"/>
        <end position="65"/>
    </location>
</feature>
<dbReference type="Pfam" id="PF04564">
    <property type="entry name" value="U-box"/>
    <property type="match status" value="1"/>
</dbReference>
<feature type="region of interest" description="Disordered" evidence="1">
    <location>
        <begin position="558"/>
        <end position="599"/>
    </location>
</feature>
<feature type="region of interest" description="Disordered" evidence="1">
    <location>
        <begin position="340"/>
        <end position="361"/>
    </location>
</feature>
<comment type="caution">
    <text evidence="3">The sequence shown here is derived from an EMBL/GenBank/DDBJ whole genome shotgun (WGS) entry which is preliminary data.</text>
</comment>
<dbReference type="EMBL" id="JABMIG020000044">
    <property type="protein sequence ID" value="KAL3798692.1"/>
    <property type="molecule type" value="Genomic_DNA"/>
</dbReference>